<reference evidence="8 9" key="1">
    <citation type="submission" date="2018-04" db="EMBL/GenBank/DDBJ databases">
        <title>Genomic Encyclopedia of Type Strains, Phase IV (KMG-IV): sequencing the most valuable type-strain genomes for metagenomic binning, comparative biology and taxonomic classification.</title>
        <authorList>
            <person name="Goeker M."/>
        </authorList>
    </citation>
    <scope>NUCLEOTIDE SEQUENCE [LARGE SCALE GENOMIC DNA]</scope>
    <source>
        <strain evidence="8 9">DSM 100231</strain>
    </source>
</reference>
<dbReference type="SUPFAM" id="SSF161111">
    <property type="entry name" value="Cation efflux protein transmembrane domain-like"/>
    <property type="match status" value="1"/>
</dbReference>
<evidence type="ECO:0000256" key="5">
    <source>
        <dbReference type="ARBA" id="ARBA00023136"/>
    </source>
</evidence>
<dbReference type="InterPro" id="IPR027469">
    <property type="entry name" value="Cation_efflux_TMD_sf"/>
</dbReference>
<dbReference type="Pfam" id="PF01545">
    <property type="entry name" value="Cation_efflux"/>
    <property type="match status" value="1"/>
</dbReference>
<dbReference type="PROSITE" id="PS50846">
    <property type="entry name" value="HMA_2"/>
    <property type="match status" value="1"/>
</dbReference>
<keyword evidence="3" id="KW-0813">Transport</keyword>
<dbReference type="Pfam" id="PF00403">
    <property type="entry name" value="HMA"/>
    <property type="match status" value="1"/>
</dbReference>
<feature type="transmembrane region" description="Helical" evidence="6">
    <location>
        <begin position="242"/>
        <end position="260"/>
    </location>
</feature>
<dbReference type="Gene3D" id="3.30.70.100">
    <property type="match status" value="1"/>
</dbReference>
<dbReference type="PANTHER" id="PTHR11562:SF17">
    <property type="entry name" value="RE54080P-RELATED"/>
    <property type="match status" value="1"/>
</dbReference>
<dbReference type="InterPro" id="IPR006121">
    <property type="entry name" value="HMA_dom"/>
</dbReference>
<feature type="transmembrane region" description="Helical" evidence="6">
    <location>
        <begin position="121"/>
        <end position="139"/>
    </location>
</feature>
<comment type="subcellular location">
    <subcellularLocation>
        <location evidence="1">Membrane</location>
        <topology evidence="1">Multi-pass membrane protein</topology>
    </subcellularLocation>
</comment>
<protein>
    <submittedName>
        <fullName evidence="8">Heavy-metal-associated domain-containing protein</fullName>
    </submittedName>
</protein>
<sequence length="264" mass="28649">MEKSTFKIQHMDCASEENMVRMKLDGVTAVKSMDFDLQKREVTIFHSGELETIEAHINELGLGSSLLSTESTEEDFVAEDAQGQRKLLWTVLLINFGFFVVEMTTGIFSKSMGLVADSLDMLADALVYGLSLFAVGSTATRKKSIAKASGYFQLTLAAVGFIEVVRRVIGDEPMPDFGTMIVVSILALAANALCLYLLQKSKSKEAHMQATMIFTSNDIIINGGVILAGVLVLLTDSALPDLIVGAVVFVIVIRGAFRILKLAK</sequence>
<dbReference type="Gene3D" id="1.20.1510.10">
    <property type="entry name" value="Cation efflux protein transmembrane domain"/>
    <property type="match status" value="1"/>
</dbReference>
<evidence type="ECO:0000256" key="1">
    <source>
        <dbReference type="ARBA" id="ARBA00004141"/>
    </source>
</evidence>
<feature type="domain" description="HMA" evidence="7">
    <location>
        <begin position="2"/>
        <end position="65"/>
    </location>
</feature>
<evidence type="ECO:0000313" key="9">
    <source>
        <dbReference type="Proteomes" id="UP000245466"/>
    </source>
</evidence>
<keyword evidence="3" id="KW-0864">Zinc transport</keyword>
<dbReference type="RefSeq" id="WP_116544720.1">
    <property type="nucleotide sequence ID" value="NZ_QEKI01000014.1"/>
</dbReference>
<evidence type="ECO:0000256" key="6">
    <source>
        <dbReference type="SAM" id="Phobius"/>
    </source>
</evidence>
<keyword evidence="2 6" id="KW-0812">Transmembrane</keyword>
<keyword evidence="5 6" id="KW-0472">Membrane</keyword>
<gene>
    <name evidence="8" type="ORF">C8E01_114110</name>
</gene>
<evidence type="ECO:0000259" key="7">
    <source>
        <dbReference type="PROSITE" id="PS50846"/>
    </source>
</evidence>
<feature type="transmembrane region" description="Helical" evidence="6">
    <location>
        <begin position="219"/>
        <end position="236"/>
    </location>
</feature>
<evidence type="ECO:0000313" key="8">
    <source>
        <dbReference type="EMBL" id="PVY38942.1"/>
    </source>
</evidence>
<dbReference type="SUPFAM" id="SSF55008">
    <property type="entry name" value="HMA, heavy metal-associated domain"/>
    <property type="match status" value="1"/>
</dbReference>
<dbReference type="GO" id="GO:0005385">
    <property type="term" value="F:zinc ion transmembrane transporter activity"/>
    <property type="evidence" value="ECO:0007669"/>
    <property type="project" value="TreeGrafter"/>
</dbReference>
<feature type="transmembrane region" description="Helical" evidence="6">
    <location>
        <begin position="151"/>
        <end position="169"/>
    </location>
</feature>
<feature type="transmembrane region" description="Helical" evidence="6">
    <location>
        <begin position="87"/>
        <end position="109"/>
    </location>
</feature>
<dbReference type="EMBL" id="QEKI01000014">
    <property type="protein sequence ID" value="PVY38942.1"/>
    <property type="molecule type" value="Genomic_DNA"/>
</dbReference>
<dbReference type="AlphaFoldDB" id="A0A2U1ARC7"/>
<keyword evidence="3" id="KW-0406">Ion transport</keyword>
<dbReference type="InterPro" id="IPR050681">
    <property type="entry name" value="CDF/SLC30A"/>
</dbReference>
<organism evidence="8 9">
    <name type="scientific">Pontibacter virosus</name>
    <dbReference type="NCBI Taxonomy" id="1765052"/>
    <lineage>
        <taxon>Bacteria</taxon>
        <taxon>Pseudomonadati</taxon>
        <taxon>Bacteroidota</taxon>
        <taxon>Cytophagia</taxon>
        <taxon>Cytophagales</taxon>
        <taxon>Hymenobacteraceae</taxon>
        <taxon>Pontibacter</taxon>
    </lineage>
</organism>
<evidence type="ECO:0000256" key="2">
    <source>
        <dbReference type="ARBA" id="ARBA00022692"/>
    </source>
</evidence>
<dbReference type="InterPro" id="IPR058533">
    <property type="entry name" value="Cation_efflux_TM"/>
</dbReference>
<name>A0A2U1ARC7_9BACT</name>
<accession>A0A2U1ARC7</accession>
<dbReference type="GO" id="GO:0046872">
    <property type="term" value="F:metal ion binding"/>
    <property type="evidence" value="ECO:0007669"/>
    <property type="project" value="InterPro"/>
</dbReference>
<dbReference type="GO" id="GO:0005886">
    <property type="term" value="C:plasma membrane"/>
    <property type="evidence" value="ECO:0007669"/>
    <property type="project" value="TreeGrafter"/>
</dbReference>
<evidence type="ECO:0000256" key="4">
    <source>
        <dbReference type="ARBA" id="ARBA00022989"/>
    </source>
</evidence>
<feature type="transmembrane region" description="Helical" evidence="6">
    <location>
        <begin position="181"/>
        <end position="198"/>
    </location>
</feature>
<keyword evidence="9" id="KW-1185">Reference proteome</keyword>
<dbReference type="PANTHER" id="PTHR11562">
    <property type="entry name" value="CATION EFFLUX PROTEIN/ ZINC TRANSPORTER"/>
    <property type="match status" value="1"/>
</dbReference>
<comment type="caution">
    <text evidence="8">The sequence shown here is derived from an EMBL/GenBank/DDBJ whole genome shotgun (WGS) entry which is preliminary data.</text>
</comment>
<dbReference type="InterPro" id="IPR036163">
    <property type="entry name" value="HMA_dom_sf"/>
</dbReference>
<proteinExistence type="predicted"/>
<evidence type="ECO:0000256" key="3">
    <source>
        <dbReference type="ARBA" id="ARBA00022906"/>
    </source>
</evidence>
<dbReference type="Proteomes" id="UP000245466">
    <property type="component" value="Unassembled WGS sequence"/>
</dbReference>
<keyword evidence="3" id="KW-0862">Zinc</keyword>
<keyword evidence="4 6" id="KW-1133">Transmembrane helix</keyword>
<dbReference type="OrthoDB" id="9799649at2"/>